<dbReference type="AlphaFoldDB" id="A0AAU7VQM0"/>
<evidence type="ECO:0000256" key="8">
    <source>
        <dbReference type="HAMAP-Rule" id="MF_00440"/>
    </source>
</evidence>
<keyword evidence="7 8" id="KW-0804">Transcription</keyword>
<dbReference type="PANTHER" id="PTHR30455">
    <property type="entry name" value="TRANSCRIPTIONAL REPRESSOR NRDR"/>
    <property type="match status" value="1"/>
</dbReference>
<evidence type="ECO:0000256" key="5">
    <source>
        <dbReference type="ARBA" id="ARBA00023015"/>
    </source>
</evidence>
<reference evidence="10" key="1">
    <citation type="journal article" date="2013" name="Extremophiles">
        <title>Proteinivorax tanatarense gen. nov., sp. nov., an anaerobic, haloalkaliphilic, proteolytic bacterium isolated from a decaying algal bloom, and proposal of Proteinivoraceae fam. nov.</title>
        <authorList>
            <person name="Kevbrin V."/>
            <person name="Boltyanskaya Y."/>
            <person name="Zhilina T."/>
            <person name="Kolganova T."/>
            <person name="Lavrentjeva E."/>
            <person name="Kuznetsov B."/>
        </authorList>
    </citation>
    <scope>NUCLEOTIDE SEQUENCE</scope>
    <source>
        <strain evidence="10">Z-910T</strain>
    </source>
</reference>
<feature type="domain" description="ATP-cone" evidence="9">
    <location>
        <begin position="49"/>
        <end position="139"/>
    </location>
</feature>
<keyword evidence="8" id="KW-0863">Zinc-finger</keyword>
<dbReference type="Pfam" id="PF03477">
    <property type="entry name" value="ATP-cone"/>
    <property type="match status" value="1"/>
</dbReference>
<dbReference type="GO" id="GO:0003677">
    <property type="term" value="F:DNA binding"/>
    <property type="evidence" value="ECO:0007669"/>
    <property type="project" value="UniProtKB-KW"/>
</dbReference>
<organism evidence="10">
    <name type="scientific">Proteinivorax tanatarense</name>
    <dbReference type="NCBI Taxonomy" id="1260629"/>
    <lineage>
        <taxon>Bacteria</taxon>
        <taxon>Bacillati</taxon>
        <taxon>Bacillota</taxon>
        <taxon>Clostridia</taxon>
        <taxon>Eubacteriales</taxon>
        <taxon>Proteinivoracaceae</taxon>
        <taxon>Proteinivorax</taxon>
    </lineage>
</organism>
<keyword evidence="5 8" id="KW-0805">Transcription regulation</keyword>
<evidence type="ECO:0000256" key="6">
    <source>
        <dbReference type="ARBA" id="ARBA00023125"/>
    </source>
</evidence>
<evidence type="ECO:0000256" key="4">
    <source>
        <dbReference type="ARBA" id="ARBA00022840"/>
    </source>
</evidence>
<dbReference type="EMBL" id="CP158367">
    <property type="protein sequence ID" value="XBX76123.1"/>
    <property type="molecule type" value="Genomic_DNA"/>
</dbReference>
<accession>A0AAU7VQM0</accession>
<evidence type="ECO:0000256" key="3">
    <source>
        <dbReference type="ARBA" id="ARBA00022833"/>
    </source>
</evidence>
<keyword evidence="6 8" id="KW-0238">DNA-binding</keyword>
<dbReference type="InterPro" id="IPR055173">
    <property type="entry name" value="NrdR-like_N"/>
</dbReference>
<dbReference type="GO" id="GO:0045892">
    <property type="term" value="P:negative regulation of DNA-templated transcription"/>
    <property type="evidence" value="ECO:0007669"/>
    <property type="project" value="UniProtKB-UniRule"/>
</dbReference>
<evidence type="ECO:0000259" key="9">
    <source>
        <dbReference type="PROSITE" id="PS51161"/>
    </source>
</evidence>
<dbReference type="RefSeq" id="WP_350344857.1">
    <property type="nucleotide sequence ID" value="NZ_CP158367.1"/>
</dbReference>
<keyword evidence="4 8" id="KW-0067">ATP-binding</keyword>
<name>A0AAU7VQM0_9FIRM</name>
<evidence type="ECO:0000256" key="2">
    <source>
        <dbReference type="ARBA" id="ARBA00022741"/>
    </source>
</evidence>
<keyword evidence="1 8" id="KW-0678">Repressor</keyword>
<comment type="cofactor">
    <cofactor evidence="8">
        <name>Zn(2+)</name>
        <dbReference type="ChEBI" id="CHEBI:29105"/>
    </cofactor>
    <text evidence="8">Binds 1 zinc ion.</text>
</comment>
<evidence type="ECO:0000256" key="7">
    <source>
        <dbReference type="ARBA" id="ARBA00023163"/>
    </source>
</evidence>
<comment type="function">
    <text evidence="8">Negatively regulates transcription of bacterial ribonucleotide reductase nrd genes and operons by binding to NrdR-boxes.</text>
</comment>
<dbReference type="GO" id="GO:0005524">
    <property type="term" value="F:ATP binding"/>
    <property type="evidence" value="ECO:0007669"/>
    <property type="project" value="UniProtKB-UniRule"/>
</dbReference>
<evidence type="ECO:0000256" key="1">
    <source>
        <dbReference type="ARBA" id="ARBA00022491"/>
    </source>
</evidence>
<dbReference type="Pfam" id="PF22811">
    <property type="entry name" value="Zn_ribbon_NrdR"/>
    <property type="match status" value="1"/>
</dbReference>
<reference evidence="10" key="2">
    <citation type="submission" date="2024-06" db="EMBL/GenBank/DDBJ databases">
        <authorList>
            <person name="Petrova K.O."/>
            <person name="Toshchakov S.V."/>
            <person name="Boltjanskaja Y.V."/>
            <person name="Kevbrin V."/>
        </authorList>
    </citation>
    <scope>NUCLEOTIDE SEQUENCE</scope>
    <source>
        <strain evidence="10">Z-910T</strain>
    </source>
</reference>
<gene>
    <name evidence="8 10" type="primary">nrdR</name>
    <name evidence="10" type="ORF">PRVXT_001299</name>
</gene>
<protein>
    <recommendedName>
        <fullName evidence="8">Transcriptional repressor NrdR</fullName>
    </recommendedName>
</protein>
<dbReference type="PROSITE" id="PS51161">
    <property type="entry name" value="ATP_CONE"/>
    <property type="match status" value="1"/>
</dbReference>
<dbReference type="HAMAP" id="MF_00440">
    <property type="entry name" value="NrdR"/>
    <property type="match status" value="1"/>
</dbReference>
<dbReference type="GO" id="GO:0008270">
    <property type="term" value="F:zinc ion binding"/>
    <property type="evidence" value="ECO:0007669"/>
    <property type="project" value="UniProtKB-UniRule"/>
</dbReference>
<comment type="similarity">
    <text evidence="8">Belongs to the NrdR family.</text>
</comment>
<dbReference type="InterPro" id="IPR003796">
    <property type="entry name" value="RNR_NrdR-like"/>
</dbReference>
<feature type="zinc finger region" evidence="8">
    <location>
        <begin position="3"/>
        <end position="34"/>
    </location>
</feature>
<keyword evidence="8" id="KW-0479">Metal-binding</keyword>
<dbReference type="NCBIfam" id="TIGR00244">
    <property type="entry name" value="transcriptional regulator NrdR"/>
    <property type="match status" value="1"/>
</dbReference>
<evidence type="ECO:0000313" key="10">
    <source>
        <dbReference type="EMBL" id="XBX76123.1"/>
    </source>
</evidence>
<keyword evidence="2 8" id="KW-0547">Nucleotide-binding</keyword>
<dbReference type="PANTHER" id="PTHR30455:SF2">
    <property type="entry name" value="TRANSCRIPTIONAL REPRESSOR NRDR"/>
    <property type="match status" value="1"/>
</dbReference>
<sequence length="149" mass="17566">MKCPYCASIESKVLDSRPTEDRSATRRRRECNHCLKRFTTYEKAEEPPVLVIKRDGTKELFQRQKVLRGLTRAFEKRAVDIKELQNIVLDIEKEMANKLITEINSKDLGDLVMEKIKHIDEVAYVRFASVYKDFKDIKTFKQELDKLIK</sequence>
<dbReference type="InterPro" id="IPR005144">
    <property type="entry name" value="ATP-cone_dom"/>
</dbReference>
<keyword evidence="3 8" id="KW-0862">Zinc</keyword>
<proteinExistence type="inferred from homology"/>